<dbReference type="Proteomes" id="UP000280323">
    <property type="component" value="Chromosome"/>
</dbReference>
<accession>A0AB74Q4C8</accession>
<organism evidence="1">
    <name type="scientific">Staphylococcus aureus</name>
    <dbReference type="NCBI Taxonomy" id="1280"/>
    <lineage>
        <taxon>Bacteria</taxon>
        <taxon>Bacillati</taxon>
        <taxon>Bacillota</taxon>
        <taxon>Bacilli</taxon>
        <taxon>Bacillales</taxon>
        <taxon>Staphylococcaceae</taxon>
        <taxon>Staphylococcus</taxon>
    </lineage>
</organism>
<reference evidence="1" key="1">
    <citation type="submission" date="2018-12" db="EMBL/GenBank/DDBJ databases">
        <authorList>
            <consortium name="Pathogen Informatics"/>
        </authorList>
    </citation>
    <scope>NUCLEOTIDE SEQUENCE</scope>
    <source>
        <strain evidence="1">NCTC8317</strain>
    </source>
</reference>
<dbReference type="AlphaFoldDB" id="A0AB74Q4C8"/>
<protein>
    <submittedName>
        <fullName evidence="1">Uncharacterized protein</fullName>
    </submittedName>
</protein>
<dbReference type="EMBL" id="LR133917">
    <property type="protein sequence ID" value="VDY49298.1"/>
    <property type="molecule type" value="Genomic_DNA"/>
</dbReference>
<gene>
    <name evidence="1" type="ORF">NCTC8317_02437</name>
</gene>
<name>A0AB74Q4C8_STAAU</name>
<proteinExistence type="predicted"/>
<sequence>MEKLNLNEFLDSVAKEEVNAEDLQLSAIAVSW</sequence>
<evidence type="ECO:0000313" key="1">
    <source>
        <dbReference type="EMBL" id="VDY49298.1"/>
    </source>
</evidence>